<evidence type="ECO:0000313" key="2">
    <source>
        <dbReference type="EMBL" id="VBB32291.1"/>
    </source>
</evidence>
<keyword evidence="1" id="KW-1133">Transmembrane helix</keyword>
<evidence type="ECO:0000256" key="1">
    <source>
        <dbReference type="SAM" id="Phobius"/>
    </source>
</evidence>
<evidence type="ECO:0000313" key="3">
    <source>
        <dbReference type="Proteomes" id="UP000276991"/>
    </source>
</evidence>
<proteinExistence type="predicted"/>
<feature type="transmembrane region" description="Helical" evidence="1">
    <location>
        <begin position="46"/>
        <end position="68"/>
    </location>
</feature>
<reference evidence="2 3" key="1">
    <citation type="submission" date="2018-08" db="EMBL/GenBank/DDBJ databases">
        <authorList>
            <person name="Laetsch R D."/>
            <person name="Stevens L."/>
            <person name="Kumar S."/>
            <person name="Blaxter L. M."/>
        </authorList>
    </citation>
    <scope>NUCLEOTIDE SEQUENCE [LARGE SCALE GENOMIC DNA]</scope>
</reference>
<keyword evidence="1" id="KW-0472">Membrane</keyword>
<dbReference type="Proteomes" id="UP000276991">
    <property type="component" value="Unassembled WGS sequence"/>
</dbReference>
<keyword evidence="1" id="KW-0812">Transmembrane</keyword>
<dbReference type="AlphaFoldDB" id="A0A498SKH4"/>
<protein>
    <submittedName>
        <fullName evidence="2">Uncharacterized protein</fullName>
    </submittedName>
</protein>
<sequence>ITDRDAWPLDSDFSNLALVDRADRISIPRVTEFFHRYHLKNKEMKILAIGTLILIIVLLMLFALILIVTQNKEDLGYCPSNVMGFDPENPHQVKWMQNLLNIKTPIKYDNSSVSAAHFFMLDD</sequence>
<keyword evidence="3" id="KW-1185">Reference proteome</keyword>
<name>A0A498SKH4_ACAVI</name>
<dbReference type="OrthoDB" id="5839227at2759"/>
<gene>
    <name evidence="2" type="ORF">NAV_LOCUS7082</name>
</gene>
<dbReference type="EMBL" id="UPTC01001637">
    <property type="protein sequence ID" value="VBB32291.1"/>
    <property type="molecule type" value="Genomic_DNA"/>
</dbReference>
<feature type="non-terminal residue" evidence="2">
    <location>
        <position position="1"/>
    </location>
</feature>
<organism evidence="2 3">
    <name type="scientific">Acanthocheilonema viteae</name>
    <name type="common">Filarial nematode worm</name>
    <name type="synonym">Dipetalonema viteae</name>
    <dbReference type="NCBI Taxonomy" id="6277"/>
    <lineage>
        <taxon>Eukaryota</taxon>
        <taxon>Metazoa</taxon>
        <taxon>Ecdysozoa</taxon>
        <taxon>Nematoda</taxon>
        <taxon>Chromadorea</taxon>
        <taxon>Rhabditida</taxon>
        <taxon>Spirurina</taxon>
        <taxon>Spiruromorpha</taxon>
        <taxon>Filarioidea</taxon>
        <taxon>Onchocercidae</taxon>
        <taxon>Acanthocheilonema</taxon>
    </lineage>
</organism>
<accession>A0A498SKH4</accession>